<evidence type="ECO:0000313" key="2">
    <source>
        <dbReference type="EMBL" id="TCJ00020.1"/>
    </source>
</evidence>
<keyword evidence="1" id="KW-0812">Transmembrane</keyword>
<proteinExistence type="predicted"/>
<dbReference type="RefSeq" id="WP_207634869.1">
    <property type="nucleotide sequence ID" value="NZ_SJTH01000125.1"/>
</dbReference>
<dbReference type="EMBL" id="SJTH01000125">
    <property type="protein sequence ID" value="TCJ00020.1"/>
    <property type="molecule type" value="Genomic_DNA"/>
</dbReference>
<dbReference type="Proteomes" id="UP000293846">
    <property type="component" value="Unassembled WGS sequence"/>
</dbReference>
<organism evidence="2 3">
    <name type="scientific">Cytobacillus praedii</name>
    <dbReference type="NCBI Taxonomy" id="1742358"/>
    <lineage>
        <taxon>Bacteria</taxon>
        <taxon>Bacillati</taxon>
        <taxon>Bacillota</taxon>
        <taxon>Bacilli</taxon>
        <taxon>Bacillales</taxon>
        <taxon>Bacillaceae</taxon>
        <taxon>Cytobacillus</taxon>
    </lineage>
</organism>
<gene>
    <name evidence="2" type="ORF">E0Y62_26975</name>
</gene>
<comment type="caution">
    <text evidence="2">The sequence shown here is derived from an EMBL/GenBank/DDBJ whole genome shotgun (WGS) entry which is preliminary data.</text>
</comment>
<evidence type="ECO:0000256" key="1">
    <source>
        <dbReference type="SAM" id="Phobius"/>
    </source>
</evidence>
<reference evidence="2 3" key="1">
    <citation type="submission" date="2019-03" db="EMBL/GenBank/DDBJ databases">
        <authorList>
            <person name="Jensen L."/>
            <person name="Storgaard J."/>
            <person name="Sulaj E."/>
            <person name="Schramm A."/>
            <person name="Marshall I.P.G."/>
        </authorList>
    </citation>
    <scope>NUCLEOTIDE SEQUENCE [LARGE SCALE GENOMIC DNA]</scope>
    <source>
        <strain evidence="2 3">2017H2G3</strain>
    </source>
</reference>
<accession>A0A4R1AKH4</accession>
<dbReference type="AlphaFoldDB" id="A0A4R1AKH4"/>
<keyword evidence="1" id="KW-0472">Membrane</keyword>
<keyword evidence="3" id="KW-1185">Reference proteome</keyword>
<protein>
    <submittedName>
        <fullName evidence="2">Uncharacterized protein</fullName>
    </submittedName>
</protein>
<feature type="non-terminal residue" evidence="2">
    <location>
        <position position="108"/>
    </location>
</feature>
<feature type="transmembrane region" description="Helical" evidence="1">
    <location>
        <begin position="46"/>
        <end position="67"/>
    </location>
</feature>
<name>A0A4R1AKH4_9BACI</name>
<keyword evidence="1" id="KW-1133">Transmembrane helix</keyword>
<sequence>MSNLLKESLDKFAKNEAIKRNEQIKLVQEVTGKVNENFKNKLKNRYSWLIIGSISSIVAVSSFVVVYNVIAGEKINIDVATVLSTMLAFFSIFLSSFFYFKATEQSNQ</sequence>
<evidence type="ECO:0000313" key="3">
    <source>
        <dbReference type="Proteomes" id="UP000293846"/>
    </source>
</evidence>
<feature type="transmembrane region" description="Helical" evidence="1">
    <location>
        <begin position="79"/>
        <end position="100"/>
    </location>
</feature>